<dbReference type="InterPro" id="IPR027417">
    <property type="entry name" value="P-loop_NTPase"/>
</dbReference>
<name>A0A932I345_UNCTE</name>
<gene>
    <name evidence="5" type="ORF">HYZ11_16520</name>
</gene>
<dbReference type="SUPFAM" id="SSF52540">
    <property type="entry name" value="P-loop containing nucleoside triphosphate hydrolases"/>
    <property type="match status" value="1"/>
</dbReference>
<evidence type="ECO:0000256" key="3">
    <source>
        <dbReference type="ARBA" id="ARBA00022840"/>
    </source>
</evidence>
<sequence>MLEAAGLSRRYGWRWALREVNLAMPWGCSLALLGSNGAGKSTLLKMLAGLLRPTAGQVRLDGAAPDRGRIGLVGHDPLLYPSLTLRENLEFAAKLFGLPRQGRAERIEEVGEWLGLAERLDEPVRYLSQGLRQRASLCRALLHAPDVLLLDEPFSGLDVRAADRLERLVNGYMGGGKRLLVFTTHDPERAGAIAKEAALLAGGRVAMRVPAGEAGAFRSVLQGAAAREGAA</sequence>
<dbReference type="EMBL" id="JACPUR010000038">
    <property type="protein sequence ID" value="MBI3129213.1"/>
    <property type="molecule type" value="Genomic_DNA"/>
</dbReference>
<keyword evidence="1" id="KW-0813">Transport</keyword>
<proteinExistence type="predicted"/>
<protein>
    <submittedName>
        <fullName evidence="5">ABC transporter ATP-binding protein</fullName>
    </submittedName>
</protein>
<dbReference type="GO" id="GO:0016887">
    <property type="term" value="F:ATP hydrolysis activity"/>
    <property type="evidence" value="ECO:0007669"/>
    <property type="project" value="InterPro"/>
</dbReference>
<evidence type="ECO:0000259" key="4">
    <source>
        <dbReference type="PROSITE" id="PS50893"/>
    </source>
</evidence>
<evidence type="ECO:0000256" key="2">
    <source>
        <dbReference type="ARBA" id="ARBA00022741"/>
    </source>
</evidence>
<feature type="domain" description="ABC transporter" evidence="4">
    <location>
        <begin position="2"/>
        <end position="227"/>
    </location>
</feature>
<organism evidence="5 6">
    <name type="scientific">Tectimicrobiota bacterium</name>
    <dbReference type="NCBI Taxonomy" id="2528274"/>
    <lineage>
        <taxon>Bacteria</taxon>
        <taxon>Pseudomonadati</taxon>
        <taxon>Nitrospinota/Tectimicrobiota group</taxon>
        <taxon>Candidatus Tectimicrobiota</taxon>
    </lineage>
</organism>
<dbReference type="Pfam" id="PF00005">
    <property type="entry name" value="ABC_tran"/>
    <property type="match status" value="1"/>
</dbReference>
<dbReference type="PANTHER" id="PTHR42939:SF1">
    <property type="entry name" value="ABC TRANSPORTER ATP-BINDING PROTEIN ALBC-RELATED"/>
    <property type="match status" value="1"/>
</dbReference>
<dbReference type="InterPro" id="IPR051782">
    <property type="entry name" value="ABC_Transporter_VariousFunc"/>
</dbReference>
<dbReference type="SMART" id="SM00382">
    <property type="entry name" value="AAA"/>
    <property type="match status" value="1"/>
</dbReference>
<dbReference type="Gene3D" id="3.40.50.300">
    <property type="entry name" value="P-loop containing nucleotide triphosphate hydrolases"/>
    <property type="match status" value="1"/>
</dbReference>
<dbReference type="AlphaFoldDB" id="A0A932I345"/>
<keyword evidence="2" id="KW-0547">Nucleotide-binding</keyword>
<dbReference type="PROSITE" id="PS50893">
    <property type="entry name" value="ABC_TRANSPORTER_2"/>
    <property type="match status" value="1"/>
</dbReference>
<dbReference type="PANTHER" id="PTHR42939">
    <property type="entry name" value="ABC TRANSPORTER ATP-BINDING PROTEIN ALBC-RELATED"/>
    <property type="match status" value="1"/>
</dbReference>
<keyword evidence="3 5" id="KW-0067">ATP-binding</keyword>
<accession>A0A932I345</accession>
<evidence type="ECO:0000313" key="6">
    <source>
        <dbReference type="Proteomes" id="UP000782312"/>
    </source>
</evidence>
<comment type="caution">
    <text evidence="5">The sequence shown here is derived from an EMBL/GenBank/DDBJ whole genome shotgun (WGS) entry which is preliminary data.</text>
</comment>
<dbReference type="Proteomes" id="UP000782312">
    <property type="component" value="Unassembled WGS sequence"/>
</dbReference>
<evidence type="ECO:0000313" key="5">
    <source>
        <dbReference type="EMBL" id="MBI3129213.1"/>
    </source>
</evidence>
<dbReference type="GO" id="GO:0005524">
    <property type="term" value="F:ATP binding"/>
    <property type="evidence" value="ECO:0007669"/>
    <property type="project" value="UniProtKB-KW"/>
</dbReference>
<evidence type="ECO:0000256" key="1">
    <source>
        <dbReference type="ARBA" id="ARBA00022448"/>
    </source>
</evidence>
<dbReference type="InterPro" id="IPR003593">
    <property type="entry name" value="AAA+_ATPase"/>
</dbReference>
<dbReference type="InterPro" id="IPR003439">
    <property type="entry name" value="ABC_transporter-like_ATP-bd"/>
</dbReference>
<reference evidence="5" key="1">
    <citation type="submission" date="2020-07" db="EMBL/GenBank/DDBJ databases">
        <title>Huge and variable diversity of episymbiotic CPR bacteria and DPANN archaea in groundwater ecosystems.</title>
        <authorList>
            <person name="He C.Y."/>
            <person name="Keren R."/>
            <person name="Whittaker M."/>
            <person name="Farag I.F."/>
            <person name="Doudna J."/>
            <person name="Cate J.H.D."/>
            <person name="Banfield J.F."/>
        </authorList>
    </citation>
    <scope>NUCLEOTIDE SEQUENCE</scope>
    <source>
        <strain evidence="5">NC_groundwater_763_Ag_S-0.2um_68_21</strain>
    </source>
</reference>